<dbReference type="SMART" id="SM00213">
    <property type="entry name" value="UBQ"/>
    <property type="match status" value="1"/>
</dbReference>
<organism evidence="4 5">
    <name type="scientific">Nematostella vectensis</name>
    <name type="common">Starlet sea anemone</name>
    <dbReference type="NCBI Taxonomy" id="45351"/>
    <lineage>
        <taxon>Eukaryota</taxon>
        <taxon>Metazoa</taxon>
        <taxon>Cnidaria</taxon>
        <taxon>Anthozoa</taxon>
        <taxon>Hexacorallia</taxon>
        <taxon>Actiniaria</taxon>
        <taxon>Edwardsiidae</taxon>
        <taxon>Nematostella</taxon>
    </lineage>
</organism>
<dbReference type="KEGG" id="nve:5519002"/>
<evidence type="ECO:0000313" key="4">
    <source>
        <dbReference type="EMBL" id="EDO46866.1"/>
    </source>
</evidence>
<comment type="subcellular location">
    <subcellularLocation>
        <location evidence="1">Cytoplasm</location>
        <location evidence="1">Cytosol</location>
    </subcellularLocation>
</comment>
<dbReference type="InterPro" id="IPR000626">
    <property type="entry name" value="Ubiquitin-like_dom"/>
</dbReference>
<dbReference type="OMA" id="SMDTSYM"/>
<proteinExistence type="predicted"/>
<dbReference type="GO" id="GO:0051087">
    <property type="term" value="F:protein-folding chaperone binding"/>
    <property type="evidence" value="ECO:0000318"/>
    <property type="project" value="GO_Central"/>
</dbReference>
<name>A7RNI9_NEMVE</name>
<dbReference type="GO" id="GO:0071818">
    <property type="term" value="C:BAT3 complex"/>
    <property type="evidence" value="ECO:0000318"/>
    <property type="project" value="GO_Central"/>
</dbReference>
<dbReference type="PANTHER" id="PTHR46555:SF1">
    <property type="entry name" value="UBIQUITIN-LIKE PROTEIN 4A"/>
    <property type="match status" value="1"/>
</dbReference>
<dbReference type="Pfam" id="PF00240">
    <property type="entry name" value="ubiquitin"/>
    <property type="match status" value="1"/>
</dbReference>
<dbReference type="SUPFAM" id="SSF54236">
    <property type="entry name" value="Ubiquitin-like"/>
    <property type="match status" value="1"/>
</dbReference>
<dbReference type="EMBL" id="DS469523">
    <property type="protein sequence ID" value="EDO46866.1"/>
    <property type="molecule type" value="Genomic_DNA"/>
</dbReference>
<dbReference type="InParanoid" id="A7RNI9"/>
<dbReference type="GO" id="GO:0071816">
    <property type="term" value="P:tail-anchored membrane protein insertion into ER membrane"/>
    <property type="evidence" value="ECO:0000318"/>
    <property type="project" value="GO_Central"/>
</dbReference>
<dbReference type="Gene3D" id="3.10.20.90">
    <property type="entry name" value="Phosphatidylinositol 3-kinase Catalytic Subunit, Chain A, domain 1"/>
    <property type="match status" value="1"/>
</dbReference>
<dbReference type="PhylomeDB" id="A7RNI9"/>
<dbReference type="InterPro" id="IPR029071">
    <property type="entry name" value="Ubiquitin-like_domsf"/>
</dbReference>
<evidence type="ECO:0000313" key="5">
    <source>
        <dbReference type="Proteomes" id="UP000001593"/>
    </source>
</evidence>
<dbReference type="InterPro" id="IPR047154">
    <property type="entry name" value="UBL4A-like"/>
</dbReference>
<dbReference type="PROSITE" id="PS50053">
    <property type="entry name" value="UBIQUITIN_2"/>
    <property type="match status" value="1"/>
</dbReference>
<dbReference type="InterPro" id="IPR041421">
    <property type="entry name" value="Ubl4_C_TUGS"/>
</dbReference>
<dbReference type="STRING" id="45351.A7RNI9"/>
<accession>A7RNI9</accession>
<keyword evidence="2" id="KW-0963">Cytoplasm</keyword>
<protein>
    <recommendedName>
        <fullName evidence="3">Ubiquitin-like domain-containing protein</fullName>
    </recommendedName>
</protein>
<keyword evidence="5" id="KW-1185">Reference proteome</keyword>
<dbReference type="HOGENOM" id="CLU_119809_2_0_1"/>
<dbReference type="AlphaFoldDB" id="A7RNI9"/>
<evidence type="ECO:0000256" key="1">
    <source>
        <dbReference type="ARBA" id="ARBA00004514"/>
    </source>
</evidence>
<dbReference type="PANTHER" id="PTHR46555">
    <property type="entry name" value="UBIQUITIN-LIKE PROTEIN 4A"/>
    <property type="match status" value="1"/>
</dbReference>
<dbReference type="eggNOG" id="KOG0001">
    <property type="taxonomic scope" value="Eukaryota"/>
</dbReference>
<dbReference type="Proteomes" id="UP000001593">
    <property type="component" value="Unassembled WGS sequence"/>
</dbReference>
<sequence>MKVIVKILNGKEAELEVSETEPILAVKTLVAQELDVQVERQRLVYKGKTLADDCSLDEYLIGDGSKLYLSIKKLSSQPGSSQKNYAGSNFWNQLHKLLKSHLNEKDADKVLQRCKQDFKSWSRRLSLDDIERMSQLHLEETMASR</sequence>
<reference evidence="4 5" key="1">
    <citation type="journal article" date="2007" name="Science">
        <title>Sea anemone genome reveals ancestral eumetazoan gene repertoire and genomic organization.</title>
        <authorList>
            <person name="Putnam N.H."/>
            <person name="Srivastava M."/>
            <person name="Hellsten U."/>
            <person name="Dirks B."/>
            <person name="Chapman J."/>
            <person name="Salamov A."/>
            <person name="Terry A."/>
            <person name="Shapiro H."/>
            <person name="Lindquist E."/>
            <person name="Kapitonov V.V."/>
            <person name="Jurka J."/>
            <person name="Genikhovich G."/>
            <person name="Grigoriev I.V."/>
            <person name="Lucas S.M."/>
            <person name="Steele R.E."/>
            <person name="Finnerty J.R."/>
            <person name="Technau U."/>
            <person name="Martindale M.Q."/>
            <person name="Rokhsar D.S."/>
        </authorList>
    </citation>
    <scope>NUCLEOTIDE SEQUENCE [LARGE SCALE GENOMIC DNA]</scope>
    <source>
        <strain evidence="5">CH2 X CH6</strain>
    </source>
</reference>
<gene>
    <name evidence="4" type="ORF">NEMVEDRAFT_v1g232050</name>
</gene>
<dbReference type="Pfam" id="PF17840">
    <property type="entry name" value="Tugs"/>
    <property type="match status" value="1"/>
</dbReference>
<evidence type="ECO:0000256" key="2">
    <source>
        <dbReference type="ARBA" id="ARBA00022490"/>
    </source>
</evidence>
<feature type="domain" description="Ubiquitin-like" evidence="3">
    <location>
        <begin position="1"/>
        <end position="76"/>
    </location>
</feature>
<evidence type="ECO:0000259" key="3">
    <source>
        <dbReference type="PROSITE" id="PS50053"/>
    </source>
</evidence>
<dbReference type="GO" id="GO:0006620">
    <property type="term" value="P:post-translational protein targeting to endoplasmic reticulum membrane"/>
    <property type="evidence" value="ECO:0000318"/>
    <property type="project" value="GO_Central"/>
</dbReference>